<dbReference type="InterPro" id="IPR039422">
    <property type="entry name" value="MarR/SlyA-like"/>
</dbReference>
<dbReference type="AlphaFoldDB" id="A0A562IPC2"/>
<dbReference type="Gene3D" id="1.10.10.10">
    <property type="entry name" value="Winged helix-like DNA-binding domain superfamily/Winged helix DNA-binding domain"/>
    <property type="match status" value="1"/>
</dbReference>
<evidence type="ECO:0000259" key="1">
    <source>
        <dbReference type="PROSITE" id="PS50995"/>
    </source>
</evidence>
<dbReference type="GO" id="GO:0006950">
    <property type="term" value="P:response to stress"/>
    <property type="evidence" value="ECO:0007669"/>
    <property type="project" value="TreeGrafter"/>
</dbReference>
<dbReference type="OrthoDB" id="3177763at2"/>
<keyword evidence="3" id="KW-1185">Reference proteome</keyword>
<dbReference type="InterPro" id="IPR036390">
    <property type="entry name" value="WH_DNA-bd_sf"/>
</dbReference>
<evidence type="ECO:0000313" key="2">
    <source>
        <dbReference type="EMBL" id="TWH72575.1"/>
    </source>
</evidence>
<organism evidence="2 3">
    <name type="scientific">Modestobacter roseus</name>
    <dbReference type="NCBI Taxonomy" id="1181884"/>
    <lineage>
        <taxon>Bacteria</taxon>
        <taxon>Bacillati</taxon>
        <taxon>Actinomycetota</taxon>
        <taxon>Actinomycetes</taxon>
        <taxon>Geodermatophilales</taxon>
        <taxon>Geodermatophilaceae</taxon>
        <taxon>Modestobacter</taxon>
    </lineage>
</organism>
<dbReference type="PANTHER" id="PTHR33164:SF43">
    <property type="entry name" value="HTH-TYPE TRANSCRIPTIONAL REPRESSOR YETL"/>
    <property type="match status" value="1"/>
</dbReference>
<accession>A0A562IPC2</accession>
<dbReference type="SUPFAM" id="SSF46785">
    <property type="entry name" value="Winged helix' DNA-binding domain"/>
    <property type="match status" value="1"/>
</dbReference>
<evidence type="ECO:0000313" key="3">
    <source>
        <dbReference type="Proteomes" id="UP000321490"/>
    </source>
</evidence>
<feature type="domain" description="HTH marR-type" evidence="1">
    <location>
        <begin position="12"/>
        <end position="144"/>
    </location>
</feature>
<dbReference type="InterPro" id="IPR036388">
    <property type="entry name" value="WH-like_DNA-bd_sf"/>
</dbReference>
<protein>
    <submittedName>
        <fullName evidence="2">DNA-binding MarR family transcriptional regulator</fullName>
    </submittedName>
</protein>
<comment type="caution">
    <text evidence="2">The sequence shown here is derived from an EMBL/GenBank/DDBJ whole genome shotgun (WGS) entry which is preliminary data.</text>
</comment>
<proteinExistence type="predicted"/>
<dbReference type="PANTHER" id="PTHR33164">
    <property type="entry name" value="TRANSCRIPTIONAL REGULATOR, MARR FAMILY"/>
    <property type="match status" value="1"/>
</dbReference>
<dbReference type="Pfam" id="PF12802">
    <property type="entry name" value="MarR_2"/>
    <property type="match status" value="1"/>
</dbReference>
<dbReference type="Proteomes" id="UP000321490">
    <property type="component" value="Unassembled WGS sequence"/>
</dbReference>
<reference evidence="2 3" key="1">
    <citation type="submission" date="2019-07" db="EMBL/GenBank/DDBJ databases">
        <title>R&amp;d 2014.</title>
        <authorList>
            <person name="Klenk H.-P."/>
        </authorList>
    </citation>
    <scope>NUCLEOTIDE SEQUENCE [LARGE SCALE GENOMIC DNA]</scope>
    <source>
        <strain evidence="2 3">DSM 45764</strain>
    </source>
</reference>
<dbReference type="GO" id="GO:0003677">
    <property type="term" value="F:DNA binding"/>
    <property type="evidence" value="ECO:0007669"/>
    <property type="project" value="UniProtKB-KW"/>
</dbReference>
<dbReference type="PROSITE" id="PS50995">
    <property type="entry name" value="HTH_MARR_2"/>
    <property type="match status" value="1"/>
</dbReference>
<dbReference type="EMBL" id="VLKF01000001">
    <property type="protein sequence ID" value="TWH72575.1"/>
    <property type="molecule type" value="Genomic_DNA"/>
</dbReference>
<gene>
    <name evidence="2" type="ORF">JD78_01091</name>
</gene>
<keyword evidence="2" id="KW-0238">DNA-binding</keyword>
<sequence length="164" mass="17682">MQPSDDADPGLDGVLTWNLVRVARFAGYRMTLALADHGINPIHFGVLAFLAVYPEMTTSEIARAVLVRPQSMSPLLDGMEQRGLIRRTGARARGRRNPVQITDTGRQTLDAVWGVAQATSDLGDAGLTADESRQLNELLLKIVRATSDAPRPDASLYPASDGDA</sequence>
<name>A0A562IPC2_9ACTN</name>
<dbReference type="RefSeq" id="WP_153361867.1">
    <property type="nucleotide sequence ID" value="NZ_ML762519.1"/>
</dbReference>
<dbReference type="GO" id="GO:0003700">
    <property type="term" value="F:DNA-binding transcription factor activity"/>
    <property type="evidence" value="ECO:0007669"/>
    <property type="project" value="InterPro"/>
</dbReference>
<dbReference type="SMART" id="SM00347">
    <property type="entry name" value="HTH_MARR"/>
    <property type="match status" value="1"/>
</dbReference>
<dbReference type="InterPro" id="IPR000835">
    <property type="entry name" value="HTH_MarR-typ"/>
</dbReference>